<feature type="compositionally biased region" description="Basic and acidic residues" evidence="1">
    <location>
        <begin position="797"/>
        <end position="807"/>
    </location>
</feature>
<dbReference type="PANTHER" id="PTHR34757:SF1">
    <property type="entry name" value="JUNCTIONAL CADHERIN 5-ASSOCIATED PROTEIN"/>
    <property type="match status" value="1"/>
</dbReference>
<feature type="compositionally biased region" description="Basic and acidic residues" evidence="1">
    <location>
        <begin position="298"/>
        <end position="308"/>
    </location>
</feature>
<keyword evidence="3" id="KW-1185">Reference proteome</keyword>
<feature type="region of interest" description="Disordered" evidence="1">
    <location>
        <begin position="298"/>
        <end position="356"/>
    </location>
</feature>
<name>A0AAV3ACZ2_PYXAD</name>
<dbReference type="Proteomes" id="UP001181693">
    <property type="component" value="Unassembled WGS sequence"/>
</dbReference>
<protein>
    <submittedName>
        <fullName evidence="2">Uncharacterized protein</fullName>
    </submittedName>
</protein>
<proteinExistence type="predicted"/>
<accession>A0AAV3ACZ2</accession>
<feature type="region of interest" description="Disordered" evidence="1">
    <location>
        <begin position="786"/>
        <end position="816"/>
    </location>
</feature>
<dbReference type="EMBL" id="DYDO01000005">
    <property type="protein sequence ID" value="DBA25129.1"/>
    <property type="molecule type" value="Genomic_DNA"/>
</dbReference>
<feature type="region of interest" description="Disordered" evidence="1">
    <location>
        <begin position="1173"/>
        <end position="1192"/>
    </location>
</feature>
<gene>
    <name evidence="2" type="ORF">GDO54_012696</name>
</gene>
<evidence type="ECO:0000313" key="2">
    <source>
        <dbReference type="EMBL" id="DBA25129.1"/>
    </source>
</evidence>
<organism evidence="2 3">
    <name type="scientific">Pyxicephalus adspersus</name>
    <name type="common">African bullfrog</name>
    <dbReference type="NCBI Taxonomy" id="30357"/>
    <lineage>
        <taxon>Eukaryota</taxon>
        <taxon>Metazoa</taxon>
        <taxon>Chordata</taxon>
        <taxon>Craniata</taxon>
        <taxon>Vertebrata</taxon>
        <taxon>Euteleostomi</taxon>
        <taxon>Amphibia</taxon>
        <taxon>Batrachia</taxon>
        <taxon>Anura</taxon>
        <taxon>Neobatrachia</taxon>
        <taxon>Ranoidea</taxon>
        <taxon>Pyxicephalidae</taxon>
        <taxon>Pyxicephalinae</taxon>
        <taxon>Pyxicephalus</taxon>
    </lineage>
</organism>
<reference evidence="2" key="1">
    <citation type="thesis" date="2020" institute="ProQuest LLC" country="789 East Eisenhower Parkway, Ann Arbor, MI, USA">
        <title>Comparative Genomics and Chromosome Evolution.</title>
        <authorList>
            <person name="Mudd A.B."/>
        </authorList>
    </citation>
    <scope>NUCLEOTIDE SEQUENCE</scope>
    <source>
        <strain evidence="2">1538</strain>
        <tissue evidence="2">Blood</tissue>
    </source>
</reference>
<dbReference type="GO" id="GO:1903589">
    <property type="term" value="P:positive regulation of blood vessel endothelial cell proliferation involved in sprouting angiogenesis"/>
    <property type="evidence" value="ECO:0007669"/>
    <property type="project" value="TreeGrafter"/>
</dbReference>
<dbReference type="GO" id="GO:0032587">
    <property type="term" value="C:ruffle membrane"/>
    <property type="evidence" value="ECO:0007669"/>
    <property type="project" value="TreeGrafter"/>
</dbReference>
<feature type="region of interest" description="Disordered" evidence="1">
    <location>
        <begin position="884"/>
        <end position="918"/>
    </location>
</feature>
<dbReference type="GO" id="GO:0005912">
    <property type="term" value="C:adherens junction"/>
    <property type="evidence" value="ECO:0007669"/>
    <property type="project" value="TreeGrafter"/>
</dbReference>
<dbReference type="Pfam" id="PF15351">
    <property type="entry name" value="JCAD"/>
    <property type="match status" value="2"/>
</dbReference>
<evidence type="ECO:0000313" key="3">
    <source>
        <dbReference type="Proteomes" id="UP001181693"/>
    </source>
</evidence>
<evidence type="ECO:0000256" key="1">
    <source>
        <dbReference type="SAM" id="MobiDB-lite"/>
    </source>
</evidence>
<feature type="compositionally biased region" description="Basic and acidic residues" evidence="1">
    <location>
        <begin position="1182"/>
        <end position="1192"/>
    </location>
</feature>
<dbReference type="AlphaFoldDB" id="A0AAV3ACZ2"/>
<dbReference type="InterPro" id="IPR028221">
    <property type="entry name" value="JCAD"/>
</dbReference>
<comment type="caution">
    <text evidence="2">The sequence shown here is derived from an EMBL/GenBank/DDBJ whole genome shotgun (WGS) entry which is preliminary data.</text>
</comment>
<dbReference type="PANTHER" id="PTHR34757">
    <property type="entry name" value="JUNCTIONAL PROTEIN ASSOCIATED WITH CORONARY ARTERY DISEASE"/>
    <property type="match status" value="1"/>
</dbReference>
<sequence length="1238" mass="139283">MFSVEDLLVSHGYKVSKSALASYQHRTEGYQHEATDSRSGNGILNGFQPDSELFAANPTQTKGLFNDHEKNCVNKRRQISAAGYPRSNQSSDSCHTSEAGILDRFQSERPCWARTDKDIQYWRRKGQDFSVLFKHGENGAADKPALPINIDGKQRCNIGDINSKECHNTVIENVEKTRKKVTVSVKTVEQQTSDGSFEKLEDLISLNPECGPFVCKQKIQFISKGNSPEGPCHMAITSSSGDNSCIKENKKQDKDNFIVNQDCSKSSFSKPKYIRPSKPPSYEVHQQTWGTVEVGENKDNQQKDEHHSSPKVLDPPQESCAHDSGMEPPNYIPPPSYKSPPLVHAANKPFKKVPRPSDCIRQNISAEKTSTSDKKTICFLGNNGPFTKPASHRHSENCKHSIQYIPFDDPRIKHIAKDAEKHNHSKKHSSVNDSCRVENVNQESNLHKREQDSAFINPKNLGHHHVKREGIKHKQWLHISIPDQMCCPLPENRDGATACSLPEDSEPSHKLSLKKTHSDSVCETVTKVKKFEPESFVFSKKSSKRKLNETIFCLVSIPVKSDSSPSDICKNNKRLMDNTDRMNMLKHSNAGLPEQRLLSASSSDLELQTLTGNLNNNTELLKQAQFKTEENKQANDLRSGELQHRELTYTGSWPGDQYKDQQTQTVLTDIEVCPIPDCAQSQTGPPTGENMRANVFGIKGQIGFAPSSNSAFSRTSLLLTQIPKTEQSREFPIVNVDGKDNIVKCEKNEVEEDHPCNKKEVFGQFLLKPVNRRPWDAIRELESLNKEFQEPESSNNDGEKDVVREQSKVIPTDMSSTRTALRREMLNNSRHIIEIEEVPMFEVLQSKSENWRTEKLTYDICERTAEICKSSQVKEAKNQLEKLSDGCPSEQKQVQVRRSGDAISTNAPLKGKSEQEPLKQSHTNMISPTKKQPVSDALPHHFKEDKTCFDHTFFDVVKVSSAKFGQLGDNMLRKLSLADRNHGRSVPDLSKHFSGTSQNGDFFEEHNFLDIPENESLHERAARILGIEVTDDSLVSNGSSEAHSPENVMCSIGSQPEKNVSRKVSEISFSTNEAARIFKSILHVPVENEKAVEKLKNIHLDQELSLVCPSVSEQNETNITRSAEKRLRSTSKMIETLQGKLASTPVRTAIDRLARMKEVDSVSRMRRLSIKSTDSGDELDEEKQLHGTQDGRTRKFSMGSIYKRVISLDENLLITPKGKDKLDLSCADVYDPARVERV</sequence>
<feature type="compositionally biased region" description="Polar residues" evidence="1">
    <location>
        <begin position="890"/>
        <end position="907"/>
    </location>
</feature>